<feature type="compositionally biased region" description="Polar residues" evidence="2">
    <location>
        <begin position="781"/>
        <end position="799"/>
    </location>
</feature>
<evidence type="ECO:0000256" key="2">
    <source>
        <dbReference type="SAM" id="MobiDB-lite"/>
    </source>
</evidence>
<feature type="coiled-coil region" evidence="1">
    <location>
        <begin position="993"/>
        <end position="1020"/>
    </location>
</feature>
<evidence type="ECO:0000313" key="4">
    <source>
        <dbReference type="Proteomes" id="UP001521222"/>
    </source>
</evidence>
<feature type="compositionally biased region" description="Basic and acidic residues" evidence="2">
    <location>
        <begin position="322"/>
        <end position="334"/>
    </location>
</feature>
<feature type="compositionally biased region" description="Basic residues" evidence="2">
    <location>
        <begin position="456"/>
        <end position="465"/>
    </location>
</feature>
<feature type="compositionally biased region" description="Polar residues" evidence="2">
    <location>
        <begin position="824"/>
        <end position="839"/>
    </location>
</feature>
<name>A0ABR3S2R2_9PLEO</name>
<evidence type="ECO:0000256" key="1">
    <source>
        <dbReference type="SAM" id="Coils"/>
    </source>
</evidence>
<evidence type="ECO:0000313" key="3">
    <source>
        <dbReference type="EMBL" id="KAL1610973.1"/>
    </source>
</evidence>
<feature type="compositionally biased region" description="Acidic residues" evidence="2">
    <location>
        <begin position="412"/>
        <end position="425"/>
    </location>
</feature>
<feature type="compositionally biased region" description="Acidic residues" evidence="2">
    <location>
        <begin position="692"/>
        <end position="702"/>
    </location>
</feature>
<keyword evidence="4" id="KW-1185">Reference proteome</keyword>
<protein>
    <submittedName>
        <fullName evidence="3">Uncharacterized protein</fullName>
    </submittedName>
</protein>
<feature type="compositionally biased region" description="Polar residues" evidence="2">
    <location>
        <begin position="524"/>
        <end position="540"/>
    </location>
</feature>
<feature type="region of interest" description="Disordered" evidence="2">
    <location>
        <begin position="307"/>
        <end position="603"/>
    </location>
</feature>
<sequence length="1025" mass="111841">MSSQFFDAQLLGPDNNASHLELVNLITAGKFTGSDLSDVAHRYLDAFCNKSYSNARRRWAGIALAGMMRASAGVVQRLKKLSHGTSRIGAVILDPEENEERRIVAGLIIRQGLESGIDFADFWASDKVDSSAPNFPRDPSELWMGRFQTYLDTLGDLALTNPSTDPQILYPISIIASGGFQRSSKATVAIIEDDYLTIAMSDSTLTKFDFIDIPIRHVKNTSLQQDSPHESQEGRSGHTMHNLVLSLKALSSTYRLNSRDCRASEFKFSFTTREDADELDVGLQDARKRLSIDRSLSVEAADATVPIRSPDSLFPPIAGHVEASRSSRQTEKIARGQNSGSGDALDESLSSEPEGERRGARQRTEAKSKGKLPRISNATKQKVVRTQRLPPGPSKVTKPRASKSATPVIAQVEDDDEDEESSQDEYDLKSHVAKSQGRRKADIKDDDDYAPPAAKAKVKPNKRKRASSDAAEDSRSKKTQAKPNDNTQATAVSTAAKKQKAKPRASTSPKKTVAAAPLCREPMKQSTTQQNLQNGTSSRPSLIGGMYKTKSPGQVSAATFKMPGHPASTPGRPTPQPVQPSSRPQTPVEASGDADNLPVYISSSTPRSQAIHEGDFGIGFTPANTEILSSNTKRVPDSPHAESTAISGHADHDDVHREKCIGDMQTARNDPFQQRRQTKKITSLYRRFTEESVADNEPDAAQEEPFSTPAKPVNGGVEMHDMSASYSILKQSPSLIKSRTSIHKRSRVQDSPAQVRELKSLPTTSKVPHKAPVATSHETSRSLSFEGTRTAHASQSSTRAQEESPHSAKSRIAPKTAPEKASQIIESTASQRKQANDSVISAPREPVEDTLPLPDAPHEPTGEVDPDGETTLVDDEMDMPGQYGAKASDLRFRSSPPLADSSSVQGAPSDDSEAEPEPSPPTSRADELEWEAALEPHQRALHEQLLRTSKRVVRHIVDNETAVTDVTDTFAEDGERLLDLMLERQSGELAGSFQELTKKRQDLLKELSNTSKSLKAHRKQVRAID</sequence>
<feature type="compositionally biased region" description="Basic and acidic residues" evidence="2">
    <location>
        <begin position="354"/>
        <end position="368"/>
    </location>
</feature>
<dbReference type="Proteomes" id="UP001521222">
    <property type="component" value="Unassembled WGS sequence"/>
</dbReference>
<gene>
    <name evidence="3" type="ORF">SLS59_000610</name>
</gene>
<dbReference type="EMBL" id="JAKIXB020000002">
    <property type="protein sequence ID" value="KAL1610973.1"/>
    <property type="molecule type" value="Genomic_DNA"/>
</dbReference>
<accession>A0ABR3S2R2</accession>
<reference evidence="3 4" key="1">
    <citation type="submission" date="2024-02" db="EMBL/GenBank/DDBJ databases">
        <title>De novo assembly and annotation of 12 fungi associated with fruit tree decline syndrome in Ontario, Canada.</title>
        <authorList>
            <person name="Sulman M."/>
            <person name="Ellouze W."/>
            <person name="Ilyukhin E."/>
        </authorList>
    </citation>
    <scope>NUCLEOTIDE SEQUENCE [LARGE SCALE GENOMIC DNA]</scope>
    <source>
        <strain evidence="3 4">M97-236</strain>
    </source>
</reference>
<organism evidence="3 4">
    <name type="scientific">Nothophoma quercina</name>
    <dbReference type="NCBI Taxonomy" id="749835"/>
    <lineage>
        <taxon>Eukaryota</taxon>
        <taxon>Fungi</taxon>
        <taxon>Dikarya</taxon>
        <taxon>Ascomycota</taxon>
        <taxon>Pezizomycotina</taxon>
        <taxon>Dothideomycetes</taxon>
        <taxon>Pleosporomycetidae</taxon>
        <taxon>Pleosporales</taxon>
        <taxon>Pleosporineae</taxon>
        <taxon>Didymellaceae</taxon>
        <taxon>Nothophoma</taxon>
    </lineage>
</organism>
<feature type="compositionally biased region" description="Polar residues" evidence="2">
    <location>
        <begin position="481"/>
        <end position="493"/>
    </location>
</feature>
<feature type="region of interest" description="Disordered" evidence="2">
    <location>
        <begin position="630"/>
        <end position="654"/>
    </location>
</feature>
<feature type="compositionally biased region" description="Polar residues" evidence="2">
    <location>
        <begin position="666"/>
        <end position="675"/>
    </location>
</feature>
<feature type="compositionally biased region" description="Polar residues" evidence="2">
    <location>
        <begin position="724"/>
        <end position="739"/>
    </location>
</feature>
<proteinExistence type="predicted"/>
<comment type="caution">
    <text evidence="3">The sequence shown here is derived from an EMBL/GenBank/DDBJ whole genome shotgun (WGS) entry which is preliminary data.</text>
</comment>
<feature type="compositionally biased region" description="Acidic residues" evidence="2">
    <location>
        <begin position="862"/>
        <end position="878"/>
    </location>
</feature>
<feature type="region of interest" description="Disordered" evidence="2">
    <location>
        <begin position="689"/>
        <end position="926"/>
    </location>
</feature>
<keyword evidence="1" id="KW-0175">Coiled coil</keyword>
<feature type="region of interest" description="Disordered" evidence="2">
    <location>
        <begin position="664"/>
        <end position="683"/>
    </location>
</feature>